<name>S7V6U0_9BACT</name>
<dbReference type="AlphaFoldDB" id="S7V6U0"/>
<accession>S7V6U0</accession>
<dbReference type="EMBL" id="ATNM01000189">
    <property type="protein sequence ID" value="EPR65646.1"/>
    <property type="molecule type" value="Genomic_DNA"/>
</dbReference>
<comment type="caution">
    <text evidence="1">The sequence shown here is derived from an EMBL/GenBank/DDBJ whole genome shotgun (WGS) entry which is preliminary data.</text>
</comment>
<sequence>MDDGEVEGVLLTDGYIDGRIFTPEEVANFIFQRVDDIEN</sequence>
<reference evidence="1 2" key="1">
    <citation type="journal article" date="2013" name="Genome Announc.">
        <title>Draft Genome Sequence of Cyclobacterium qasimii Strain M12-11BT, Isolated from Arctic Marine Sediment.</title>
        <authorList>
            <person name="Shivaji S."/>
            <person name="Ara S."/>
            <person name="Singh A."/>
            <person name="Kumar Pinnaka A."/>
        </authorList>
    </citation>
    <scope>NUCLEOTIDE SEQUENCE [LARGE SCALE GENOMIC DNA]</scope>
    <source>
        <strain evidence="1 2">M12-11B</strain>
    </source>
</reference>
<organism evidence="1 2">
    <name type="scientific">Cyclobacterium qasimii M12-11B</name>
    <dbReference type="NCBI Taxonomy" id="641524"/>
    <lineage>
        <taxon>Bacteria</taxon>
        <taxon>Pseudomonadati</taxon>
        <taxon>Bacteroidota</taxon>
        <taxon>Cytophagia</taxon>
        <taxon>Cytophagales</taxon>
        <taxon>Cyclobacteriaceae</taxon>
        <taxon>Cyclobacterium</taxon>
    </lineage>
</organism>
<gene>
    <name evidence="1" type="ORF">ADICYQ_5353</name>
</gene>
<evidence type="ECO:0000313" key="1">
    <source>
        <dbReference type="EMBL" id="EPR65646.1"/>
    </source>
</evidence>
<dbReference type="Proteomes" id="UP000014974">
    <property type="component" value="Unassembled WGS sequence"/>
</dbReference>
<dbReference type="STRING" id="641524.ADICYQ_5353"/>
<proteinExistence type="predicted"/>
<evidence type="ECO:0000313" key="2">
    <source>
        <dbReference type="Proteomes" id="UP000014974"/>
    </source>
</evidence>
<protein>
    <submittedName>
        <fullName evidence="1">Uncharacterized protein</fullName>
    </submittedName>
</protein>